<proteinExistence type="predicted"/>
<comment type="caution">
    <text evidence="1">The sequence shown here is derived from an EMBL/GenBank/DDBJ whole genome shotgun (WGS) entry which is preliminary data.</text>
</comment>
<evidence type="ECO:0000313" key="1">
    <source>
        <dbReference type="EMBL" id="MPC32561.1"/>
    </source>
</evidence>
<dbReference type="EMBL" id="VSRR010002651">
    <property type="protein sequence ID" value="MPC32561.1"/>
    <property type="molecule type" value="Genomic_DNA"/>
</dbReference>
<dbReference type="AlphaFoldDB" id="A0A5B7EED4"/>
<evidence type="ECO:0000313" key="2">
    <source>
        <dbReference type="Proteomes" id="UP000324222"/>
    </source>
</evidence>
<keyword evidence="2" id="KW-1185">Reference proteome</keyword>
<sequence>MVSYELHQVQRSDRLLRRNHTHCRFVGSALEAFCLMHQEGLGGLLSAHFQLEGIRSLSEHKPCLSWTAEEVQHLYILLVCVVAMTPIQGKLHTAGPCCHLSIGLEPDKATPMTLICCPPTIPSPSRKAEYTSKSEVTCTQSAGGEVVTGWVLYPHGIRGASPSAGGCPKVSRYSRV</sequence>
<accession>A0A5B7EED4</accession>
<protein>
    <submittedName>
        <fullName evidence="1">Uncharacterized protein</fullName>
    </submittedName>
</protein>
<name>A0A5B7EED4_PORTR</name>
<organism evidence="1 2">
    <name type="scientific">Portunus trituberculatus</name>
    <name type="common">Swimming crab</name>
    <name type="synonym">Neptunus trituberculatus</name>
    <dbReference type="NCBI Taxonomy" id="210409"/>
    <lineage>
        <taxon>Eukaryota</taxon>
        <taxon>Metazoa</taxon>
        <taxon>Ecdysozoa</taxon>
        <taxon>Arthropoda</taxon>
        <taxon>Crustacea</taxon>
        <taxon>Multicrustacea</taxon>
        <taxon>Malacostraca</taxon>
        <taxon>Eumalacostraca</taxon>
        <taxon>Eucarida</taxon>
        <taxon>Decapoda</taxon>
        <taxon>Pleocyemata</taxon>
        <taxon>Brachyura</taxon>
        <taxon>Eubrachyura</taxon>
        <taxon>Portunoidea</taxon>
        <taxon>Portunidae</taxon>
        <taxon>Portuninae</taxon>
        <taxon>Portunus</taxon>
    </lineage>
</organism>
<dbReference type="Proteomes" id="UP000324222">
    <property type="component" value="Unassembled WGS sequence"/>
</dbReference>
<gene>
    <name evidence="1" type="ORF">E2C01_025874</name>
</gene>
<reference evidence="1 2" key="1">
    <citation type="submission" date="2019-05" db="EMBL/GenBank/DDBJ databases">
        <title>Another draft genome of Portunus trituberculatus and its Hox gene families provides insights of decapod evolution.</title>
        <authorList>
            <person name="Jeong J.-H."/>
            <person name="Song I."/>
            <person name="Kim S."/>
            <person name="Choi T."/>
            <person name="Kim D."/>
            <person name="Ryu S."/>
            <person name="Kim W."/>
        </authorList>
    </citation>
    <scope>NUCLEOTIDE SEQUENCE [LARGE SCALE GENOMIC DNA]</scope>
    <source>
        <tissue evidence="1">Muscle</tissue>
    </source>
</reference>